<comment type="subunit">
    <text evidence="2">Homodimer.</text>
</comment>
<dbReference type="AlphaFoldDB" id="A0A067JW42"/>
<keyword evidence="4" id="KW-0378">Hydrolase</keyword>
<evidence type="ECO:0000313" key="11">
    <source>
        <dbReference type="Proteomes" id="UP000027138"/>
    </source>
</evidence>
<evidence type="ECO:0000313" key="10">
    <source>
        <dbReference type="EMBL" id="KDP28186.1"/>
    </source>
</evidence>
<dbReference type="InterPro" id="IPR000073">
    <property type="entry name" value="AB_hydrolase_1"/>
</dbReference>
<evidence type="ECO:0000256" key="8">
    <source>
        <dbReference type="ARBA" id="ARBA00093212"/>
    </source>
</evidence>
<comment type="catalytic activity">
    <reaction evidence="6">
        <text>an epoxide + H2O = an ethanediol</text>
        <dbReference type="Rhea" id="RHEA:19037"/>
        <dbReference type="ChEBI" id="CHEBI:15377"/>
        <dbReference type="ChEBI" id="CHEBI:32955"/>
        <dbReference type="ChEBI" id="CHEBI:140594"/>
        <dbReference type="EC" id="3.3.2.10"/>
    </reaction>
    <physiologicalReaction direction="left-to-right" evidence="6">
        <dbReference type="Rhea" id="RHEA:19038"/>
    </physiologicalReaction>
</comment>
<dbReference type="GO" id="GO:0004301">
    <property type="term" value="F:epoxide hydrolase activity"/>
    <property type="evidence" value="ECO:0007669"/>
    <property type="project" value="UniProtKB-EC"/>
</dbReference>
<evidence type="ECO:0000256" key="7">
    <source>
        <dbReference type="ARBA" id="ARBA00058358"/>
    </source>
</evidence>
<dbReference type="KEGG" id="jcu:105642554"/>
<evidence type="ECO:0000256" key="5">
    <source>
        <dbReference type="ARBA" id="ARBA00038334"/>
    </source>
</evidence>
<proteinExistence type="inferred from homology"/>
<dbReference type="Gene3D" id="3.40.50.1820">
    <property type="entry name" value="alpha/beta hydrolase"/>
    <property type="match status" value="1"/>
</dbReference>
<reference evidence="10 11" key="1">
    <citation type="journal article" date="2014" name="PLoS ONE">
        <title>Global Analysis of Gene Expression Profiles in Physic Nut (Jatropha curcas L.) Seedlings Exposed to Salt Stress.</title>
        <authorList>
            <person name="Zhang L."/>
            <person name="Zhang C."/>
            <person name="Wu P."/>
            <person name="Chen Y."/>
            <person name="Li M."/>
            <person name="Jiang H."/>
            <person name="Wu G."/>
        </authorList>
    </citation>
    <scope>NUCLEOTIDE SEQUENCE [LARGE SCALE GENOMIC DNA]</scope>
    <source>
        <strain evidence="11">cv. GZQX0401</strain>
        <tissue evidence="10">Young leaves</tissue>
    </source>
</reference>
<dbReference type="PRINTS" id="PR00111">
    <property type="entry name" value="ABHYDROLASE"/>
</dbReference>
<dbReference type="SUPFAM" id="SSF53474">
    <property type="entry name" value="alpha/beta-Hydrolases"/>
    <property type="match status" value="1"/>
</dbReference>
<evidence type="ECO:0000256" key="2">
    <source>
        <dbReference type="ARBA" id="ARBA00011738"/>
    </source>
</evidence>
<evidence type="ECO:0000256" key="3">
    <source>
        <dbReference type="ARBA" id="ARBA00013006"/>
    </source>
</evidence>
<comment type="function">
    <text evidence="7">Epoxide hydrolase involved in the biosynthesis of cucurbitacin and mogroside tetracyclic triterpene natural products (e.g. siamenoside I and mogrosides IV, V and VI). Cucurbitacins have cytotoxic properties and exhibit deterrent taste as a defense barrier against herbivores. Mogrosides are nonsugar highly oxygenated compounds used as high-intensity zero-calorie sweeteners; they also possess pharmacological properties such as regulating immunity, lowering blood sugar and lipid levels, protecting the liver, and acting as antioxidants and antitumor agents. Catalyzes the hydrolysis of aromatic epoxide-containing substrates, such as the conversion of 24,25-epoxycucurbitadienol to 24,25-dihydroxycucurbitadienol.</text>
</comment>
<dbReference type="Pfam" id="PF00561">
    <property type="entry name" value="Abhydrolase_1"/>
    <property type="match status" value="1"/>
</dbReference>
<dbReference type="InterPro" id="IPR000639">
    <property type="entry name" value="Epox_hydrolase-like"/>
</dbReference>
<keyword evidence="11" id="KW-1185">Reference proteome</keyword>
<organism evidence="10 11">
    <name type="scientific">Jatropha curcas</name>
    <name type="common">Barbados nut</name>
    <dbReference type="NCBI Taxonomy" id="180498"/>
    <lineage>
        <taxon>Eukaryota</taxon>
        <taxon>Viridiplantae</taxon>
        <taxon>Streptophyta</taxon>
        <taxon>Embryophyta</taxon>
        <taxon>Tracheophyta</taxon>
        <taxon>Spermatophyta</taxon>
        <taxon>Magnoliopsida</taxon>
        <taxon>eudicotyledons</taxon>
        <taxon>Gunneridae</taxon>
        <taxon>Pentapetalae</taxon>
        <taxon>rosids</taxon>
        <taxon>fabids</taxon>
        <taxon>Malpighiales</taxon>
        <taxon>Euphorbiaceae</taxon>
        <taxon>Crotonoideae</taxon>
        <taxon>Jatropheae</taxon>
        <taxon>Jatropha</taxon>
    </lineage>
</organism>
<dbReference type="EC" id="3.3.2.10" evidence="3"/>
<dbReference type="EMBL" id="KK914782">
    <property type="protein sequence ID" value="KDP28186.1"/>
    <property type="molecule type" value="Genomic_DNA"/>
</dbReference>
<feature type="domain" description="AB hydrolase-1" evidence="9">
    <location>
        <begin position="25"/>
        <end position="129"/>
    </location>
</feature>
<sequence length="319" mass="36115">MEKIQHIRVPTNGINMHVATIGTGPAILFLHGFPELWYSWRHQLLHLSALGYRCIAPDLRGYGDTDVPASVSEYTGFHIVGDLIGLLDALGIEQVFLVGHDWGSIIAWYFCLFRPDRIKALVNTSVAFTPRFPQLLNPVENLRAIIGDDYYVCRFQGPIEHEAQFAGVNTASLLRSIYTARDPKPPRIPKNIAYESLFPDSLCSLPSWLSEEDIDYFATKFKQTGFTGGLNYYRNLKSTWELMAPWTGQQVKVPVKFIVGDLDTAYNLPGVKEYVNNGGFKNDVPLLEEVVIMEGVAHFIIQEKAQEISQHIYDFIKKF</sequence>
<gene>
    <name evidence="10" type="ORF">JCGZ_13957</name>
</gene>
<dbReference type="OrthoDB" id="7130006at2759"/>
<comment type="catalytic activity">
    <reaction evidence="8">
        <text>(24S)-24,25-epoxycucurbitadienol + H2O = (24R)-24,25-dihydroxycucurbitadienol</text>
        <dbReference type="Rhea" id="RHEA:81855"/>
        <dbReference type="ChEBI" id="CHEBI:15377"/>
        <dbReference type="ChEBI" id="CHEBI:229949"/>
        <dbReference type="ChEBI" id="CHEBI:229950"/>
    </reaction>
    <physiologicalReaction direction="left-to-right" evidence="8">
        <dbReference type="Rhea" id="RHEA:81856"/>
    </physiologicalReaction>
</comment>
<dbReference type="FunFam" id="3.40.50.1820:FF:000161">
    <property type="entry name" value="Epoxide hydrolase"/>
    <property type="match status" value="1"/>
</dbReference>
<dbReference type="STRING" id="180498.A0A067JW42"/>
<dbReference type="PANTHER" id="PTHR43329">
    <property type="entry name" value="EPOXIDE HYDROLASE"/>
    <property type="match status" value="1"/>
</dbReference>
<evidence type="ECO:0000256" key="4">
    <source>
        <dbReference type="ARBA" id="ARBA00022801"/>
    </source>
</evidence>
<dbReference type="PRINTS" id="PR00412">
    <property type="entry name" value="EPOXHYDRLASE"/>
</dbReference>
<dbReference type="InterPro" id="IPR029058">
    <property type="entry name" value="AB_hydrolase_fold"/>
</dbReference>
<dbReference type="Proteomes" id="UP000027138">
    <property type="component" value="Unassembled WGS sequence"/>
</dbReference>
<evidence type="ECO:0000256" key="1">
    <source>
        <dbReference type="ARBA" id="ARBA00004721"/>
    </source>
</evidence>
<accession>A0A067JW42</accession>
<evidence type="ECO:0000259" key="9">
    <source>
        <dbReference type="Pfam" id="PF00561"/>
    </source>
</evidence>
<name>A0A067JW42_JATCU</name>
<comment type="pathway">
    <text evidence="1">Secondary metabolite biosynthesis; terpenoid biosynthesis.</text>
</comment>
<comment type="similarity">
    <text evidence="5">Belongs to the AB hydrolase superfamily. Epoxide hydrolase family.</text>
</comment>
<protein>
    <recommendedName>
        <fullName evidence="3">soluble epoxide hydrolase</fullName>
        <ecNumber evidence="3">3.3.2.10</ecNumber>
    </recommendedName>
</protein>
<evidence type="ECO:0000256" key="6">
    <source>
        <dbReference type="ARBA" id="ARBA00051067"/>
    </source>
</evidence>